<comment type="similarity">
    <text evidence="2">Belongs to the aromatic acid exporter (TC 2.A.85) family.</text>
</comment>
<feature type="transmembrane region" description="Helical" evidence="9">
    <location>
        <begin position="43"/>
        <end position="64"/>
    </location>
</feature>
<evidence type="ECO:0000256" key="8">
    <source>
        <dbReference type="ARBA" id="ARBA00023303"/>
    </source>
</evidence>
<evidence type="ECO:0000256" key="9">
    <source>
        <dbReference type="SAM" id="Phobius"/>
    </source>
</evidence>
<feature type="transmembrane region" description="Helical" evidence="9">
    <location>
        <begin position="76"/>
        <end position="93"/>
    </location>
</feature>
<feature type="transmembrane region" description="Helical" evidence="9">
    <location>
        <begin position="105"/>
        <end position="122"/>
    </location>
</feature>
<keyword evidence="4 9" id="KW-0812">Transmembrane</keyword>
<evidence type="ECO:0000256" key="2">
    <source>
        <dbReference type="ARBA" id="ARBA00007079"/>
    </source>
</evidence>
<evidence type="ECO:0000256" key="7">
    <source>
        <dbReference type="ARBA" id="ARBA00023136"/>
    </source>
</evidence>
<name>A0A7S4FNF7_9EUGL</name>
<evidence type="ECO:0000256" key="1">
    <source>
        <dbReference type="ARBA" id="ARBA00004141"/>
    </source>
</evidence>
<dbReference type="GO" id="GO:0034220">
    <property type="term" value="P:monoatomic ion transmembrane transport"/>
    <property type="evidence" value="ECO:0007669"/>
    <property type="project" value="UniProtKB-KW"/>
</dbReference>
<evidence type="ECO:0000256" key="6">
    <source>
        <dbReference type="ARBA" id="ARBA00023065"/>
    </source>
</evidence>
<evidence type="ECO:0000256" key="5">
    <source>
        <dbReference type="ARBA" id="ARBA00022989"/>
    </source>
</evidence>
<dbReference type="InterPro" id="IPR020966">
    <property type="entry name" value="ALMT"/>
</dbReference>
<evidence type="ECO:0000313" key="10">
    <source>
        <dbReference type="EMBL" id="CAE0804599.1"/>
    </source>
</evidence>
<dbReference type="GO" id="GO:0016020">
    <property type="term" value="C:membrane"/>
    <property type="evidence" value="ECO:0007669"/>
    <property type="project" value="UniProtKB-SubCell"/>
</dbReference>
<dbReference type="GO" id="GO:0015743">
    <property type="term" value="P:malate transport"/>
    <property type="evidence" value="ECO:0007669"/>
    <property type="project" value="InterPro"/>
</dbReference>
<comment type="subcellular location">
    <subcellularLocation>
        <location evidence="1">Membrane</location>
        <topology evidence="1">Multi-pass membrane protein</topology>
    </subcellularLocation>
</comment>
<evidence type="ECO:0000256" key="3">
    <source>
        <dbReference type="ARBA" id="ARBA00022448"/>
    </source>
</evidence>
<keyword evidence="8" id="KW-0407">Ion channel</keyword>
<dbReference type="EMBL" id="HBJA01045278">
    <property type="protein sequence ID" value="CAE0804599.1"/>
    <property type="molecule type" value="Transcribed_RNA"/>
</dbReference>
<dbReference type="AlphaFoldDB" id="A0A7S4FNF7"/>
<dbReference type="Pfam" id="PF11744">
    <property type="entry name" value="ALMT"/>
    <property type="match status" value="1"/>
</dbReference>
<dbReference type="PANTHER" id="PTHR31086">
    <property type="entry name" value="ALUMINUM-ACTIVATED MALATE TRANSPORTER 10"/>
    <property type="match status" value="1"/>
</dbReference>
<keyword evidence="6" id="KW-0406">Ion transport</keyword>
<gene>
    <name evidence="10" type="ORF">EGYM00163_LOCUS15723</name>
</gene>
<proteinExistence type="inferred from homology"/>
<protein>
    <submittedName>
        <fullName evidence="10">Uncharacterized protein</fullName>
    </submittedName>
</protein>
<keyword evidence="3" id="KW-0813">Transport</keyword>
<keyword evidence="5 9" id="KW-1133">Transmembrane helix</keyword>
<keyword evidence="7 9" id="KW-0472">Membrane</keyword>
<feature type="transmembrane region" description="Helical" evidence="9">
    <location>
        <begin position="134"/>
        <end position="156"/>
    </location>
</feature>
<sequence>MAVLSMAVLYTPVVHLLDGKGNWAVITGVVMSERTVGLVFQKGINRVVGTVAGCLAVVLSLYFLDLVHWAGGQSCEVYVIVLLVTVVSGVVYHGKSQKWFPNYDYAFFVTAMTYDYLLLTSYKYHNNDEDAYLTLYRILAICVAAVVVVLVTVFVFPDYAGDYLLQALPERTLKTARCVEQTIDHWLEGSRLSTPHQLHQRPKSDWDPVWETLMASVGSASASARSAEEAAAKAAAVEPRLLNALLHPSLWCRQRKSVREMVLPMGLDWGLYAHTFMTLRHVDMLCYAMNEEMRTRLHDHEQDLPEDLERKLRAIAHVVGDVLKAMAGGIKAHAFDGVLLRKITGRMEEARKLAASVLKHTAKTSAPDLSLAMTEEAGLSAFVFFVCSIVDSIDLVYVELRRLAIAGFFEWDPDDEQLRPWEGQRLLPSNDSFRGYNTLVRILSESHDGPAS</sequence>
<organism evidence="10">
    <name type="scientific">Eutreptiella gymnastica</name>
    <dbReference type="NCBI Taxonomy" id="73025"/>
    <lineage>
        <taxon>Eukaryota</taxon>
        <taxon>Discoba</taxon>
        <taxon>Euglenozoa</taxon>
        <taxon>Euglenida</taxon>
        <taxon>Spirocuta</taxon>
        <taxon>Euglenophyceae</taxon>
        <taxon>Eutreptiales</taxon>
        <taxon>Eutreptiaceae</taxon>
        <taxon>Eutreptiella</taxon>
    </lineage>
</organism>
<evidence type="ECO:0000256" key="4">
    <source>
        <dbReference type="ARBA" id="ARBA00022692"/>
    </source>
</evidence>
<reference evidence="10" key="1">
    <citation type="submission" date="2021-01" db="EMBL/GenBank/DDBJ databases">
        <authorList>
            <person name="Corre E."/>
            <person name="Pelletier E."/>
            <person name="Niang G."/>
            <person name="Scheremetjew M."/>
            <person name="Finn R."/>
            <person name="Kale V."/>
            <person name="Holt S."/>
            <person name="Cochrane G."/>
            <person name="Meng A."/>
            <person name="Brown T."/>
            <person name="Cohen L."/>
        </authorList>
    </citation>
    <scope>NUCLEOTIDE SEQUENCE</scope>
    <source>
        <strain evidence="10">CCMP1594</strain>
    </source>
</reference>
<accession>A0A7S4FNF7</accession>